<feature type="region of interest" description="Disordered" evidence="1">
    <location>
        <begin position="1"/>
        <end position="23"/>
    </location>
</feature>
<accession>A0A9W7CC16</accession>
<evidence type="ECO:0000313" key="2">
    <source>
        <dbReference type="EMBL" id="GMI05577.1"/>
    </source>
</evidence>
<evidence type="ECO:0000313" key="3">
    <source>
        <dbReference type="Proteomes" id="UP001165122"/>
    </source>
</evidence>
<dbReference type="Proteomes" id="UP001165122">
    <property type="component" value="Unassembled WGS sequence"/>
</dbReference>
<proteinExistence type="predicted"/>
<evidence type="ECO:0000256" key="1">
    <source>
        <dbReference type="SAM" id="MobiDB-lite"/>
    </source>
</evidence>
<dbReference type="EMBL" id="BRXW01000088">
    <property type="protein sequence ID" value="GMI05577.1"/>
    <property type="molecule type" value="Genomic_DNA"/>
</dbReference>
<reference evidence="3" key="1">
    <citation type="journal article" date="2023" name="Commun. Biol.">
        <title>Genome analysis of Parmales, the sister group of diatoms, reveals the evolutionary specialization of diatoms from phago-mixotrophs to photoautotrophs.</title>
        <authorList>
            <person name="Ban H."/>
            <person name="Sato S."/>
            <person name="Yoshikawa S."/>
            <person name="Yamada K."/>
            <person name="Nakamura Y."/>
            <person name="Ichinomiya M."/>
            <person name="Sato N."/>
            <person name="Blanc-Mathieu R."/>
            <person name="Endo H."/>
            <person name="Kuwata A."/>
            <person name="Ogata H."/>
        </authorList>
    </citation>
    <scope>NUCLEOTIDE SEQUENCE [LARGE SCALE GENOMIC DNA]</scope>
    <source>
        <strain evidence="3">NIES 3700</strain>
    </source>
</reference>
<comment type="caution">
    <text evidence="2">The sequence shown here is derived from an EMBL/GenBank/DDBJ whole genome shotgun (WGS) entry which is preliminary data.</text>
</comment>
<keyword evidence="3" id="KW-1185">Reference proteome</keyword>
<dbReference type="AlphaFoldDB" id="A0A9W7CC16"/>
<name>A0A9W7CC16_9STRA</name>
<organism evidence="2 3">
    <name type="scientific">Triparma laevis f. longispina</name>
    <dbReference type="NCBI Taxonomy" id="1714387"/>
    <lineage>
        <taxon>Eukaryota</taxon>
        <taxon>Sar</taxon>
        <taxon>Stramenopiles</taxon>
        <taxon>Ochrophyta</taxon>
        <taxon>Bolidophyceae</taxon>
        <taxon>Parmales</taxon>
        <taxon>Triparmaceae</taxon>
        <taxon>Triparma</taxon>
    </lineage>
</organism>
<sequence>MNSSPSPAETPANSPTPARTDYERRQEALHLLGQARPNEISAFLDSTSIALIHPKVAPVLPEDVMFFKIIPFIGNYDDLWWVAQACKG</sequence>
<feature type="compositionally biased region" description="Polar residues" evidence="1">
    <location>
        <begin position="1"/>
        <end position="17"/>
    </location>
</feature>
<protein>
    <submittedName>
        <fullName evidence="2">Uncharacterized protein</fullName>
    </submittedName>
</protein>
<gene>
    <name evidence="2" type="ORF">TrLO_g11659</name>
</gene>